<evidence type="ECO:0000313" key="1">
    <source>
        <dbReference type="EMBL" id="MDR6460453.1"/>
    </source>
</evidence>
<gene>
    <name evidence="1" type="ORF">J2786_003587</name>
</gene>
<comment type="caution">
    <text evidence="1">The sequence shown here is derived from an EMBL/GenBank/DDBJ whole genome shotgun (WGS) entry which is preliminary data.</text>
</comment>
<name>A0ACC6JC34_9FLAO</name>
<evidence type="ECO:0000313" key="2">
    <source>
        <dbReference type="Proteomes" id="UP001184833"/>
    </source>
</evidence>
<reference evidence="1" key="1">
    <citation type="submission" date="2023-07" db="EMBL/GenBank/DDBJ databases">
        <title>Sorghum-associated microbial communities from plants grown in Nebraska, USA.</title>
        <authorList>
            <person name="Schachtman D."/>
        </authorList>
    </citation>
    <scope>NUCLEOTIDE SEQUENCE</scope>
    <source>
        <strain evidence="1">DS2329</strain>
    </source>
</reference>
<sequence>MRNSKVLELNSTLELLTENELYAFKGGLEGGQSEHEIPEVIITVPGGDDGGGNDPGGNDDGNPPTWDDDDPPYGGDGDDPFPPDGGGDPDGSNPSEADGILETPTAREVLWLLLNTSGADRDKMRHNAALAAQYGKGQVDNVYDALRHAMWSAMDAADIGLDKAKEFHTLHETVNPGNDNTMDLHNNDWGFNWFSQHGNPDNNMQQFINDFNAAVASGQIQTHP</sequence>
<keyword evidence="2" id="KW-1185">Reference proteome</keyword>
<dbReference type="EMBL" id="JAVDQX010000004">
    <property type="protein sequence ID" value="MDR6460453.1"/>
    <property type="molecule type" value="Genomic_DNA"/>
</dbReference>
<organism evidence="1 2">
    <name type="scientific">Chryseobacterium vietnamense</name>
    <dbReference type="NCBI Taxonomy" id="866785"/>
    <lineage>
        <taxon>Bacteria</taxon>
        <taxon>Pseudomonadati</taxon>
        <taxon>Bacteroidota</taxon>
        <taxon>Flavobacteriia</taxon>
        <taxon>Flavobacteriales</taxon>
        <taxon>Weeksellaceae</taxon>
        <taxon>Chryseobacterium group</taxon>
        <taxon>Chryseobacterium</taxon>
    </lineage>
</organism>
<dbReference type="Proteomes" id="UP001184833">
    <property type="component" value="Unassembled WGS sequence"/>
</dbReference>
<proteinExistence type="predicted"/>
<accession>A0ACC6JC34</accession>
<protein>
    <submittedName>
        <fullName evidence="1">Uncharacterized protein</fullName>
    </submittedName>
</protein>